<sequence length="299" mass="30520">MLHATRVPEIEALLGGSPPAVVPVGVARGANLAPNPLSDVVFAAQFPASVLLPPPTLPQLIARLRPSFIQWRIRSRFLTVFKAKGLVLARGGDCHCFLPPGTATGTRLALARNGRGSTEGEGEVYLWAFRSEVLLAFEEILALTEILAEEIGAEIGVDLHLGETKIGNLGLEIEAEEHIAGLDVTVDDRGIALEVEEGESLGHVEDDGEAAVPVERGAGAEEGFLEAPVGHVLVDEEAAALALEAVAEEGDDEGGGSEGGEDVELVVELAVGGGGAGGGGRTGGGGGEEALDGDGLAVG</sequence>
<dbReference type="EMBL" id="PYDT01000006">
    <property type="protein sequence ID" value="THU59147.1"/>
    <property type="molecule type" value="Genomic_DNA"/>
</dbReference>
<comment type="caution">
    <text evidence="2">The sequence shown here is derived from an EMBL/GenBank/DDBJ whole genome shotgun (WGS) entry which is preliminary data.</text>
</comment>
<name>A0A4S8JBL9_MUSBA</name>
<organism evidence="2 3">
    <name type="scientific">Musa balbisiana</name>
    <name type="common">Banana</name>
    <dbReference type="NCBI Taxonomy" id="52838"/>
    <lineage>
        <taxon>Eukaryota</taxon>
        <taxon>Viridiplantae</taxon>
        <taxon>Streptophyta</taxon>
        <taxon>Embryophyta</taxon>
        <taxon>Tracheophyta</taxon>
        <taxon>Spermatophyta</taxon>
        <taxon>Magnoliopsida</taxon>
        <taxon>Liliopsida</taxon>
        <taxon>Zingiberales</taxon>
        <taxon>Musaceae</taxon>
        <taxon>Musa</taxon>
    </lineage>
</organism>
<feature type="compositionally biased region" description="Gly residues" evidence="1">
    <location>
        <begin position="271"/>
        <end position="288"/>
    </location>
</feature>
<protein>
    <submittedName>
        <fullName evidence="2">Uncharacterized protein</fullName>
    </submittedName>
</protein>
<evidence type="ECO:0000256" key="1">
    <source>
        <dbReference type="SAM" id="MobiDB-lite"/>
    </source>
</evidence>
<reference evidence="2 3" key="1">
    <citation type="journal article" date="2019" name="Nat. Plants">
        <title>Genome sequencing of Musa balbisiana reveals subgenome evolution and function divergence in polyploid bananas.</title>
        <authorList>
            <person name="Yao X."/>
        </authorList>
    </citation>
    <scope>NUCLEOTIDE SEQUENCE [LARGE SCALE GENOMIC DNA]</scope>
    <source>
        <strain evidence="3">cv. DH-PKW</strain>
        <tissue evidence="2">Leaves</tissue>
    </source>
</reference>
<gene>
    <name evidence="2" type="ORF">C4D60_Mb03t21930</name>
</gene>
<evidence type="ECO:0000313" key="2">
    <source>
        <dbReference type="EMBL" id="THU59147.1"/>
    </source>
</evidence>
<dbReference type="AlphaFoldDB" id="A0A4S8JBL9"/>
<proteinExistence type="predicted"/>
<evidence type="ECO:0000313" key="3">
    <source>
        <dbReference type="Proteomes" id="UP000317650"/>
    </source>
</evidence>
<dbReference type="Proteomes" id="UP000317650">
    <property type="component" value="Chromosome 3"/>
</dbReference>
<accession>A0A4S8JBL9</accession>
<keyword evidence="3" id="KW-1185">Reference proteome</keyword>
<feature type="region of interest" description="Disordered" evidence="1">
    <location>
        <begin position="270"/>
        <end position="299"/>
    </location>
</feature>